<dbReference type="InterPro" id="IPR050086">
    <property type="entry name" value="MetN_ABC_transporter-like"/>
</dbReference>
<dbReference type="InterPro" id="IPR003439">
    <property type="entry name" value="ABC_transporter-like_ATP-bd"/>
</dbReference>
<dbReference type="RefSeq" id="WP_071863254.1">
    <property type="nucleotide sequence ID" value="NZ_JARQBO010000009.1"/>
</dbReference>
<dbReference type="InterPro" id="IPR003593">
    <property type="entry name" value="AAA+_ATPase"/>
</dbReference>
<protein>
    <recommendedName>
        <fullName evidence="11">ABC transporter domain-containing protein</fullName>
    </recommendedName>
</protein>
<dbReference type="InterPro" id="IPR027417">
    <property type="entry name" value="P-loop_NTPase"/>
</dbReference>
<organism evidence="12 13">
    <name type="scientific">Enterococcus devriesei</name>
    <dbReference type="NCBI Taxonomy" id="319970"/>
    <lineage>
        <taxon>Bacteria</taxon>
        <taxon>Bacillati</taxon>
        <taxon>Bacillota</taxon>
        <taxon>Bacilli</taxon>
        <taxon>Lactobacillales</taxon>
        <taxon>Enterococcaceae</taxon>
        <taxon>Enterococcus</taxon>
    </lineage>
</organism>
<evidence type="ECO:0000259" key="11">
    <source>
        <dbReference type="PROSITE" id="PS50893"/>
    </source>
</evidence>
<evidence type="ECO:0000256" key="9">
    <source>
        <dbReference type="ARBA" id="ARBA00049360"/>
    </source>
</evidence>
<dbReference type="SMART" id="SM00382">
    <property type="entry name" value="AAA"/>
    <property type="match status" value="1"/>
</dbReference>
<keyword evidence="2" id="KW-0813">Transport</keyword>
<evidence type="ECO:0000256" key="3">
    <source>
        <dbReference type="ARBA" id="ARBA00022475"/>
    </source>
</evidence>
<keyword evidence="4" id="KW-0547">Nucleotide-binding</keyword>
<comment type="similarity">
    <text evidence="1">Belongs to the ABC transporter superfamily.</text>
</comment>
<keyword evidence="13" id="KW-1185">Reference proteome</keyword>
<keyword evidence="8" id="KW-0472">Membrane</keyword>
<dbReference type="Pfam" id="PF00005">
    <property type="entry name" value="ABC_tran"/>
    <property type="match status" value="1"/>
</dbReference>
<dbReference type="FunFam" id="3.40.50.300:FF:000056">
    <property type="entry name" value="Cell division ATP-binding protein FtsE"/>
    <property type="match status" value="1"/>
</dbReference>
<evidence type="ECO:0000256" key="1">
    <source>
        <dbReference type="ARBA" id="ARBA00005417"/>
    </source>
</evidence>
<reference evidence="12 13" key="1">
    <citation type="submission" date="2014-12" db="EMBL/GenBank/DDBJ databases">
        <title>Draft genome sequences of 29 type strains of Enterococci.</title>
        <authorList>
            <person name="Zhong Z."/>
            <person name="Sun Z."/>
            <person name="Liu W."/>
            <person name="Zhang W."/>
            <person name="Zhang H."/>
        </authorList>
    </citation>
    <scope>NUCLEOTIDE SEQUENCE [LARGE SCALE GENOMIC DNA]</scope>
    <source>
        <strain evidence="12 13">DSM 22802</strain>
    </source>
</reference>
<dbReference type="GO" id="GO:0006865">
    <property type="term" value="P:amino acid transport"/>
    <property type="evidence" value="ECO:0007669"/>
    <property type="project" value="UniProtKB-KW"/>
</dbReference>
<dbReference type="GO" id="GO:0016887">
    <property type="term" value="F:ATP hydrolysis activity"/>
    <property type="evidence" value="ECO:0007669"/>
    <property type="project" value="InterPro"/>
</dbReference>
<dbReference type="GO" id="GO:0005886">
    <property type="term" value="C:plasma membrane"/>
    <property type="evidence" value="ECO:0007669"/>
    <property type="project" value="UniProtKB-ARBA"/>
</dbReference>
<evidence type="ECO:0000256" key="8">
    <source>
        <dbReference type="ARBA" id="ARBA00023136"/>
    </source>
</evidence>
<dbReference type="PROSITE" id="PS00211">
    <property type="entry name" value="ABC_TRANSPORTER_1"/>
    <property type="match status" value="1"/>
</dbReference>
<sequence length="324" mass="35757">MEIVIDQVNKSYGEQTILEDISLTIPTGSIMGILGISGAGKSTLLRCINGLEQSQSGSIRIGTQALEKLSEKQLREMKKKIGMIFQGNSLIEQKTIYKNVALPLECSGYAKEAIKERVEELLSEVGIADKANMKPRQLSGGQKQRAAIARALTMNPEILLCDEATSALDPNITNGILELLLKLNKRMGLTIVVVTHQMEVVKKICDRVAILQQGKIVEEDTVQQVFLNNSEILQTITGEQQTNFGELKTGHRIVKLVTQLETDVLALLRQSGVETPHLLKATTEQFKEESLTTLLLSVPNEDVTKLLALAEQGHFVCQEVKDRE</sequence>
<feature type="domain" description="ABC transporter" evidence="11">
    <location>
        <begin position="3"/>
        <end position="238"/>
    </location>
</feature>
<accession>A0A1L8SPR2</accession>
<keyword evidence="5" id="KW-0067">ATP-binding</keyword>
<gene>
    <name evidence="12" type="ORF">RV00_GL000912</name>
</gene>
<dbReference type="Proteomes" id="UP000183700">
    <property type="component" value="Unassembled WGS sequence"/>
</dbReference>
<evidence type="ECO:0000313" key="13">
    <source>
        <dbReference type="Proteomes" id="UP000183700"/>
    </source>
</evidence>
<dbReference type="GO" id="GO:0005524">
    <property type="term" value="F:ATP binding"/>
    <property type="evidence" value="ECO:0007669"/>
    <property type="project" value="UniProtKB-KW"/>
</dbReference>
<dbReference type="SUPFAM" id="SSF52540">
    <property type="entry name" value="P-loop containing nucleoside triphosphate hydrolases"/>
    <property type="match status" value="1"/>
</dbReference>
<evidence type="ECO:0000256" key="2">
    <source>
        <dbReference type="ARBA" id="ARBA00022448"/>
    </source>
</evidence>
<evidence type="ECO:0000256" key="10">
    <source>
        <dbReference type="ARBA" id="ARBA00055994"/>
    </source>
</evidence>
<keyword evidence="6" id="KW-1278">Translocase</keyword>
<dbReference type="PANTHER" id="PTHR43166">
    <property type="entry name" value="AMINO ACID IMPORT ATP-BINDING PROTEIN"/>
    <property type="match status" value="1"/>
</dbReference>
<dbReference type="STRING" id="319970.RV00_GL000912"/>
<evidence type="ECO:0000313" key="12">
    <source>
        <dbReference type="EMBL" id="OJG34100.1"/>
    </source>
</evidence>
<evidence type="ECO:0000256" key="6">
    <source>
        <dbReference type="ARBA" id="ARBA00022967"/>
    </source>
</evidence>
<dbReference type="PROSITE" id="PS50893">
    <property type="entry name" value="ABC_TRANSPORTER_2"/>
    <property type="match status" value="1"/>
</dbReference>
<dbReference type="AlphaFoldDB" id="A0A1L8SPR2"/>
<dbReference type="EMBL" id="JXKM01000015">
    <property type="protein sequence ID" value="OJG34100.1"/>
    <property type="molecule type" value="Genomic_DNA"/>
</dbReference>
<evidence type="ECO:0000256" key="7">
    <source>
        <dbReference type="ARBA" id="ARBA00022970"/>
    </source>
</evidence>
<dbReference type="Gene3D" id="3.40.50.300">
    <property type="entry name" value="P-loop containing nucleotide triphosphate hydrolases"/>
    <property type="match status" value="1"/>
</dbReference>
<evidence type="ECO:0000256" key="5">
    <source>
        <dbReference type="ARBA" id="ARBA00022840"/>
    </source>
</evidence>
<dbReference type="OrthoDB" id="9802264at2"/>
<dbReference type="InterPro" id="IPR017871">
    <property type="entry name" value="ABC_transporter-like_CS"/>
</dbReference>
<keyword evidence="3" id="KW-1003">Cell membrane</keyword>
<comment type="function">
    <text evidence="10">Part of the ABC transporter FtsEX involved in cellular division. Has ATPase activity. Essential for cell division and viability.</text>
</comment>
<dbReference type="PANTHER" id="PTHR43166:SF30">
    <property type="entry name" value="METHIONINE IMPORT ATP-BINDING PROTEIN METN"/>
    <property type="match status" value="1"/>
</dbReference>
<proteinExistence type="inferred from homology"/>
<evidence type="ECO:0000256" key="4">
    <source>
        <dbReference type="ARBA" id="ARBA00022741"/>
    </source>
</evidence>
<comment type="caution">
    <text evidence="12">The sequence shown here is derived from an EMBL/GenBank/DDBJ whole genome shotgun (WGS) entry which is preliminary data.</text>
</comment>
<comment type="catalytic activity">
    <reaction evidence="9">
        <text>ATP + H2O = ADP + phosphate + H(+)</text>
        <dbReference type="Rhea" id="RHEA:13065"/>
        <dbReference type="ChEBI" id="CHEBI:15377"/>
        <dbReference type="ChEBI" id="CHEBI:15378"/>
        <dbReference type="ChEBI" id="CHEBI:30616"/>
        <dbReference type="ChEBI" id="CHEBI:43474"/>
        <dbReference type="ChEBI" id="CHEBI:456216"/>
    </reaction>
</comment>
<name>A0A1L8SPR2_9ENTE</name>
<keyword evidence="7" id="KW-0029">Amino-acid transport</keyword>